<protein>
    <submittedName>
        <fullName evidence="1">Uncharacterized protein</fullName>
    </submittedName>
</protein>
<name>A0A8X6T0Z5_NEPPI</name>
<dbReference type="EMBL" id="BMAW01000801">
    <property type="protein sequence ID" value="GFS70746.1"/>
    <property type="molecule type" value="Genomic_DNA"/>
</dbReference>
<comment type="caution">
    <text evidence="1">The sequence shown here is derived from an EMBL/GenBank/DDBJ whole genome shotgun (WGS) entry which is preliminary data.</text>
</comment>
<proteinExistence type="predicted"/>
<evidence type="ECO:0000313" key="1">
    <source>
        <dbReference type="EMBL" id="GFS70746.1"/>
    </source>
</evidence>
<evidence type="ECO:0000313" key="2">
    <source>
        <dbReference type="Proteomes" id="UP000887013"/>
    </source>
</evidence>
<reference evidence="1" key="1">
    <citation type="submission" date="2020-08" db="EMBL/GenBank/DDBJ databases">
        <title>Multicomponent nature underlies the extraordinary mechanical properties of spider dragline silk.</title>
        <authorList>
            <person name="Kono N."/>
            <person name="Nakamura H."/>
            <person name="Mori M."/>
            <person name="Yoshida Y."/>
            <person name="Ohtoshi R."/>
            <person name="Malay A.D."/>
            <person name="Moran D.A.P."/>
            <person name="Tomita M."/>
            <person name="Numata K."/>
            <person name="Arakawa K."/>
        </authorList>
    </citation>
    <scope>NUCLEOTIDE SEQUENCE</scope>
</reference>
<accession>A0A8X6T0Z5</accession>
<sequence length="119" mass="13764">MCIQILCAFKSHVPSEFLDLHLFGLTSIWTYIYRKSLHLFGLCQKKVENEPEVGLARCRAKWNVTLRRCKFTTRRGRLSRLKHAAVTVEGGVCQSPFATPFPYIGSTSLEWSRTRFRVL</sequence>
<dbReference type="AlphaFoldDB" id="A0A8X6T0Z5"/>
<organism evidence="1 2">
    <name type="scientific">Nephila pilipes</name>
    <name type="common">Giant wood spider</name>
    <name type="synonym">Nephila maculata</name>
    <dbReference type="NCBI Taxonomy" id="299642"/>
    <lineage>
        <taxon>Eukaryota</taxon>
        <taxon>Metazoa</taxon>
        <taxon>Ecdysozoa</taxon>
        <taxon>Arthropoda</taxon>
        <taxon>Chelicerata</taxon>
        <taxon>Arachnida</taxon>
        <taxon>Araneae</taxon>
        <taxon>Araneomorphae</taxon>
        <taxon>Entelegynae</taxon>
        <taxon>Araneoidea</taxon>
        <taxon>Nephilidae</taxon>
        <taxon>Nephila</taxon>
    </lineage>
</organism>
<dbReference type="Proteomes" id="UP000887013">
    <property type="component" value="Unassembled WGS sequence"/>
</dbReference>
<gene>
    <name evidence="1" type="ORF">NPIL_120661</name>
</gene>
<keyword evidence="2" id="KW-1185">Reference proteome</keyword>